<keyword evidence="4" id="KW-0288">FMN</keyword>
<dbReference type="SUPFAM" id="SSF52218">
    <property type="entry name" value="Flavoproteins"/>
    <property type="match status" value="1"/>
</dbReference>
<evidence type="ECO:0000256" key="8">
    <source>
        <dbReference type="ARBA" id="ARBA00060727"/>
    </source>
</evidence>
<dbReference type="GO" id="GO:0000166">
    <property type="term" value="F:nucleotide binding"/>
    <property type="evidence" value="ECO:0007669"/>
    <property type="project" value="UniProtKB-KW"/>
</dbReference>
<dbReference type="NCBIfam" id="TIGR02690">
    <property type="entry name" value="resist_ArsH"/>
    <property type="match status" value="1"/>
</dbReference>
<evidence type="ECO:0000256" key="9">
    <source>
        <dbReference type="ARBA" id="ARBA00073853"/>
    </source>
</evidence>
<evidence type="ECO:0000256" key="7">
    <source>
        <dbReference type="ARBA" id="ARBA00023002"/>
    </source>
</evidence>
<keyword evidence="3" id="KW-0285">Flavoprotein</keyword>
<dbReference type="PANTHER" id="PTHR43590:SF1">
    <property type="entry name" value="ARSENIC RESISTANCE PROTEIN ARSH (AFU_ORTHOLOGUE AFUA_5G15030)"/>
    <property type="match status" value="1"/>
</dbReference>
<evidence type="ECO:0000256" key="1">
    <source>
        <dbReference type="ARBA" id="ARBA00001917"/>
    </source>
</evidence>
<dbReference type="InterPro" id="IPR014063">
    <property type="entry name" value="Arsenate-R_ArsH"/>
</dbReference>
<keyword evidence="5" id="KW-0547">Nucleotide-binding</keyword>
<dbReference type="Gene3D" id="3.40.50.360">
    <property type="match status" value="1"/>
</dbReference>
<dbReference type="InterPro" id="IPR029039">
    <property type="entry name" value="Flavoprotein-like_sf"/>
</dbReference>
<reference evidence="12" key="1">
    <citation type="submission" date="2018-10" db="EMBL/GenBank/DDBJ databases">
        <title>Agrobacterium Ti plasmids: Classification based on T-DNA and Vir regions organization.</title>
        <authorList>
            <person name="Nabi N."/>
            <person name="Vial L."/>
            <person name="Ben Hafsa A."/>
            <person name="Chapulliot D."/>
            <person name="Berard A."/>
            <person name="Chauveau A."/>
            <person name="Le Paslier M.-C."/>
            <person name="Harzallah Skhiri F."/>
            <person name="Brunel D."/>
            <person name="Nesme X."/>
            <person name="Chaouachi M."/>
        </authorList>
    </citation>
    <scope>NUCLEOTIDE SEQUENCE</scope>
    <source>
        <strain evidence="12">Tun151</strain>
        <plasmid evidence="12">pTi_Tun151</plasmid>
    </source>
</reference>
<dbReference type="AlphaFoldDB" id="A0A2Z2PZU0"/>
<proteinExistence type="inferred from homology"/>
<evidence type="ECO:0000256" key="10">
    <source>
        <dbReference type="ARBA" id="ARBA00081288"/>
    </source>
</evidence>
<dbReference type="GO" id="GO:0016655">
    <property type="term" value="F:oxidoreductase activity, acting on NAD(P)H, quinone or similar compound as acceptor"/>
    <property type="evidence" value="ECO:0007669"/>
    <property type="project" value="TreeGrafter"/>
</dbReference>
<evidence type="ECO:0000256" key="6">
    <source>
        <dbReference type="ARBA" id="ARBA00022857"/>
    </source>
</evidence>
<evidence type="ECO:0000259" key="11">
    <source>
        <dbReference type="Pfam" id="PF03358"/>
    </source>
</evidence>
<geneLocation type="plasmid" evidence="12">
    <name>pTi_Tun151</name>
</geneLocation>
<dbReference type="GO" id="GO:0052873">
    <property type="term" value="F:FMN reductase (NADPH) activity"/>
    <property type="evidence" value="ECO:0007669"/>
    <property type="project" value="UniProtKB-ARBA"/>
</dbReference>
<protein>
    <recommendedName>
        <fullName evidence="9">NADPH-dependent FMN reductase ArsH</fullName>
    </recommendedName>
    <alternativeName>
        <fullName evidence="10">Arsenical resistance operon protein ArsH</fullName>
    </alternativeName>
</protein>
<evidence type="ECO:0000256" key="3">
    <source>
        <dbReference type="ARBA" id="ARBA00022630"/>
    </source>
</evidence>
<organism evidence="12">
    <name type="scientific">Agrobacterium deltaense</name>
    <dbReference type="NCBI Taxonomy" id="1183412"/>
    <lineage>
        <taxon>Bacteria</taxon>
        <taxon>Pseudomonadati</taxon>
        <taxon>Pseudomonadota</taxon>
        <taxon>Alphaproteobacteria</taxon>
        <taxon>Hyphomicrobiales</taxon>
        <taxon>Rhizobiaceae</taxon>
        <taxon>Rhizobium/Agrobacterium group</taxon>
        <taxon>Agrobacterium</taxon>
    </lineage>
</organism>
<evidence type="ECO:0000256" key="2">
    <source>
        <dbReference type="ARBA" id="ARBA00011881"/>
    </source>
</evidence>
<evidence type="ECO:0000256" key="4">
    <source>
        <dbReference type="ARBA" id="ARBA00022643"/>
    </source>
</evidence>
<dbReference type="InterPro" id="IPR005025">
    <property type="entry name" value="FMN_Rdtase-like_dom"/>
</dbReference>
<keyword evidence="12" id="KW-0614">Plasmid</keyword>
<keyword evidence="6" id="KW-0521">NADP</keyword>
<dbReference type="EMBL" id="KY000068">
    <property type="protein sequence ID" value="ASK48347.1"/>
    <property type="molecule type" value="Genomic_DNA"/>
</dbReference>
<comment type="subunit">
    <text evidence="2">Homotetramer.</text>
</comment>
<keyword evidence="7" id="KW-0560">Oxidoreductase</keyword>
<gene>
    <name evidence="12" type="primary">arsH</name>
</gene>
<sequence length="229" mass="26078">MHDDHLQPIAPESLRPTFSTHKPRILILYGSLREVSYSRLLAFEVRRLLERLGCEVRIFDPAGLPLPDEAPVSHPKVQELRELSQWSEGQVWVSPERHGAMTGIMKSQIDWIPLAIGSVRPTQGKTLAVMEVSGGSQSFNAVNQMRILGRWMRMITIPNQSSVAKAFQEFDAEGRMKPSSYYDRVVDVCEELVKFTIMTRDASSYLTDRYSERKEEAAELEKRVSINSI</sequence>
<dbReference type="Pfam" id="PF03358">
    <property type="entry name" value="FMN_red"/>
    <property type="match status" value="1"/>
</dbReference>
<name>A0A2Z2PZU0_9HYPH</name>
<comment type="cofactor">
    <cofactor evidence="1">
        <name>FMN</name>
        <dbReference type="ChEBI" id="CHEBI:58210"/>
    </cofactor>
</comment>
<dbReference type="FunFam" id="3.40.50.360:FF:000027">
    <property type="entry name" value="Arsenical resistance protein ArsH"/>
    <property type="match status" value="1"/>
</dbReference>
<accession>A0A2Z2PZU0</accession>
<evidence type="ECO:0000313" key="12">
    <source>
        <dbReference type="EMBL" id="ASK48347.1"/>
    </source>
</evidence>
<evidence type="ECO:0000256" key="5">
    <source>
        <dbReference type="ARBA" id="ARBA00022741"/>
    </source>
</evidence>
<comment type="similarity">
    <text evidence="8">Belongs to the ArsH family.</text>
</comment>
<feature type="domain" description="NADPH-dependent FMN reductase-like" evidence="11">
    <location>
        <begin position="23"/>
        <end position="167"/>
    </location>
</feature>
<dbReference type="PANTHER" id="PTHR43590">
    <property type="entry name" value="ARSENIC RESISTANCE PROTEIN ARSH (AFU_ORTHOLOGUE AFUA_5G15030)"/>
    <property type="match status" value="1"/>
</dbReference>